<dbReference type="Proteomes" id="UP001519503">
    <property type="component" value="Unassembled WGS sequence"/>
</dbReference>
<reference evidence="2 3" key="1">
    <citation type="submission" date="2020-02" db="EMBL/GenBank/DDBJ databases">
        <title>Fructobacillus sp. isolated from paper mulberry of Taiwan.</title>
        <authorList>
            <person name="Lin S.-T."/>
        </authorList>
    </citation>
    <scope>NUCLEOTIDE SEQUENCE [LARGE SCALE GENOMIC DNA]</scope>
    <source>
        <strain evidence="2 3">S1-1</strain>
    </source>
</reference>
<dbReference type="EMBL" id="JAAMFL010000004">
    <property type="protein sequence ID" value="MBS9337328.1"/>
    <property type="molecule type" value="Genomic_DNA"/>
</dbReference>
<keyword evidence="3" id="KW-1185">Reference proteome</keyword>
<evidence type="ECO:0000256" key="1">
    <source>
        <dbReference type="SAM" id="Phobius"/>
    </source>
</evidence>
<dbReference type="RefSeq" id="WP_213821147.1">
    <property type="nucleotide sequence ID" value="NZ_JAAMFL010000004.1"/>
</dbReference>
<evidence type="ECO:0000313" key="3">
    <source>
        <dbReference type="Proteomes" id="UP001519503"/>
    </source>
</evidence>
<comment type="caution">
    <text evidence="2">The sequence shown here is derived from an EMBL/GenBank/DDBJ whole genome shotgun (WGS) entry which is preliminary data.</text>
</comment>
<feature type="transmembrane region" description="Helical" evidence="1">
    <location>
        <begin position="72"/>
        <end position="95"/>
    </location>
</feature>
<keyword evidence="1" id="KW-0472">Membrane</keyword>
<keyword evidence="1" id="KW-1133">Transmembrane helix</keyword>
<organism evidence="2 3">
    <name type="scientific">Fructobacillus parabroussonetiae</name>
    <dbReference type="NCBI Taxonomy" id="2713174"/>
    <lineage>
        <taxon>Bacteria</taxon>
        <taxon>Bacillati</taxon>
        <taxon>Bacillota</taxon>
        <taxon>Bacilli</taxon>
        <taxon>Lactobacillales</taxon>
        <taxon>Lactobacillaceae</taxon>
        <taxon>Fructobacillus</taxon>
    </lineage>
</organism>
<protein>
    <submittedName>
        <fullName evidence="2">Uncharacterized protein</fullName>
    </submittedName>
</protein>
<keyword evidence="1" id="KW-0812">Transmembrane</keyword>
<name>A0ABS5QVU7_9LACO</name>
<sequence>MTRIWDFMTSGLSDEEYTNKKNYYVQEKTVDAIKAGIINTENNLKLCDSTVSIVVPILSAIVGLFLKGYVPASAVLSFIMILGMIFIGIELMLLISVRPKIYAELATYKDALDEKREADKK</sequence>
<gene>
    <name evidence="2" type="ORF">G6R30_02480</name>
</gene>
<feature type="transmembrane region" description="Helical" evidence="1">
    <location>
        <begin position="46"/>
        <end position="66"/>
    </location>
</feature>
<accession>A0ABS5QVU7</accession>
<proteinExistence type="predicted"/>
<evidence type="ECO:0000313" key="2">
    <source>
        <dbReference type="EMBL" id="MBS9337328.1"/>
    </source>
</evidence>